<proteinExistence type="predicted"/>
<dbReference type="AlphaFoldDB" id="A0AAV9WHV0"/>
<evidence type="ECO:0000313" key="2">
    <source>
        <dbReference type="Proteomes" id="UP001370758"/>
    </source>
</evidence>
<comment type="caution">
    <text evidence="1">The sequence shown here is derived from an EMBL/GenBank/DDBJ whole genome shotgun (WGS) entry which is preliminary data.</text>
</comment>
<gene>
    <name evidence="1" type="ORF">TWF481_006379</name>
</gene>
<name>A0AAV9WHV0_9PEZI</name>
<organism evidence="1 2">
    <name type="scientific">Arthrobotrys musiformis</name>
    <dbReference type="NCBI Taxonomy" id="47236"/>
    <lineage>
        <taxon>Eukaryota</taxon>
        <taxon>Fungi</taxon>
        <taxon>Dikarya</taxon>
        <taxon>Ascomycota</taxon>
        <taxon>Pezizomycotina</taxon>
        <taxon>Orbiliomycetes</taxon>
        <taxon>Orbiliales</taxon>
        <taxon>Orbiliaceae</taxon>
        <taxon>Arthrobotrys</taxon>
    </lineage>
</organism>
<reference evidence="1 2" key="1">
    <citation type="submission" date="2023-08" db="EMBL/GenBank/DDBJ databases">
        <authorList>
            <person name="Palmer J.M."/>
        </authorList>
    </citation>
    <scope>NUCLEOTIDE SEQUENCE [LARGE SCALE GENOMIC DNA]</scope>
    <source>
        <strain evidence="1 2">TWF481</strain>
    </source>
</reference>
<sequence length="58" mass="6765">MFFSANMAALYGSLQGLEGADKNPKKQQLFYDLENAYIQNHEPKHDDFDQRMTQLNLK</sequence>
<evidence type="ECO:0000313" key="1">
    <source>
        <dbReference type="EMBL" id="KAK6507959.1"/>
    </source>
</evidence>
<protein>
    <submittedName>
        <fullName evidence="1">Uncharacterized protein</fullName>
    </submittedName>
</protein>
<dbReference type="Proteomes" id="UP001370758">
    <property type="component" value="Unassembled WGS sequence"/>
</dbReference>
<keyword evidence="2" id="KW-1185">Reference proteome</keyword>
<dbReference type="EMBL" id="JAVHJL010000003">
    <property type="protein sequence ID" value="KAK6507959.1"/>
    <property type="molecule type" value="Genomic_DNA"/>
</dbReference>
<accession>A0AAV9WHV0</accession>